<dbReference type="AlphaFoldDB" id="A0A5N6KNN0"/>
<dbReference type="InterPro" id="IPR016024">
    <property type="entry name" value="ARM-type_fold"/>
</dbReference>
<dbReference type="OrthoDB" id="361362at2759"/>
<proteinExistence type="inferred from homology"/>
<dbReference type="InterPro" id="IPR024679">
    <property type="entry name" value="Ipi1_N"/>
</dbReference>
<dbReference type="SUPFAM" id="SSF48371">
    <property type="entry name" value="ARM repeat"/>
    <property type="match status" value="1"/>
</dbReference>
<gene>
    <name evidence="5" type="ORF">FH972_021179</name>
</gene>
<evidence type="ECO:0000256" key="3">
    <source>
        <dbReference type="ARBA" id="ARBA00023242"/>
    </source>
</evidence>
<dbReference type="InterPro" id="IPR011989">
    <property type="entry name" value="ARM-like"/>
</dbReference>
<dbReference type="Proteomes" id="UP000327013">
    <property type="component" value="Unassembled WGS sequence"/>
</dbReference>
<dbReference type="PANTHER" id="PTHR16056">
    <property type="entry name" value="REGULATOR OF MICROTUBULE DYNAMICS PROTEIN"/>
    <property type="match status" value="1"/>
</dbReference>
<evidence type="ECO:0000313" key="5">
    <source>
        <dbReference type="EMBL" id="KAB8336871.1"/>
    </source>
</evidence>
<dbReference type="PANTHER" id="PTHR16056:SF2">
    <property type="entry name" value="TESTIS-EXPRESSED PROTEIN 10"/>
    <property type="match status" value="1"/>
</dbReference>
<dbReference type="GO" id="GO:0006364">
    <property type="term" value="P:rRNA processing"/>
    <property type="evidence" value="ECO:0007669"/>
    <property type="project" value="TreeGrafter"/>
</dbReference>
<keyword evidence="6" id="KW-1185">Reference proteome</keyword>
<dbReference type="GO" id="GO:0005634">
    <property type="term" value="C:nucleus"/>
    <property type="evidence" value="ECO:0007669"/>
    <property type="project" value="UniProtKB-SubCell"/>
</dbReference>
<evidence type="ECO:0000256" key="2">
    <source>
        <dbReference type="ARBA" id="ARBA00006427"/>
    </source>
</evidence>
<organism evidence="5 6">
    <name type="scientific">Carpinus fangiana</name>
    <dbReference type="NCBI Taxonomy" id="176857"/>
    <lineage>
        <taxon>Eukaryota</taxon>
        <taxon>Viridiplantae</taxon>
        <taxon>Streptophyta</taxon>
        <taxon>Embryophyta</taxon>
        <taxon>Tracheophyta</taxon>
        <taxon>Spermatophyta</taxon>
        <taxon>Magnoliopsida</taxon>
        <taxon>eudicotyledons</taxon>
        <taxon>Gunneridae</taxon>
        <taxon>Pentapetalae</taxon>
        <taxon>rosids</taxon>
        <taxon>fabids</taxon>
        <taxon>Fagales</taxon>
        <taxon>Betulaceae</taxon>
        <taxon>Carpinus</taxon>
    </lineage>
</organism>
<keyword evidence="3" id="KW-0539">Nucleus</keyword>
<feature type="domain" description="Pre-rRNA-processing protein Ipi1 N-terminal" evidence="4">
    <location>
        <begin position="136"/>
        <end position="240"/>
    </location>
</feature>
<evidence type="ECO:0000259" key="4">
    <source>
        <dbReference type="Pfam" id="PF12333"/>
    </source>
</evidence>
<dbReference type="Gene3D" id="1.25.10.10">
    <property type="entry name" value="Leucine-rich Repeat Variant"/>
    <property type="match status" value="1"/>
</dbReference>
<sequence length="347" mass="37652">MASSKKKKEKKKDFQKAKLKVGKTAAKADNFTDTSFRAKAIVLGKQSISAQRSADTSTDQAARFAHHVSLLRHRSDTQRQESLAYLTTAIATTPPTTPLPEPVATLLPKLQPLLLDGTPAVRRQLLKLLHVLPAAEIPAHAEQLLLYARAAMTHLSADIRLFSMDVLDWLVAAAPDDAVAAAGAWVKTLRCFLGLLGWQAQAPAGAAPVGGWSVAAKTAGSRPGSEAKANAKYATSLAAFVRAGLVAVTRPRLERPQGVPLLWAPQYDLPRRANAFAHLNLFGPPRDEDNEILEDREDRQRIFALQFEGAVRAGMESMKREGGELGRAAAALRRAVEDGMTDYERDE</sequence>
<accession>A0A5N6KNN0</accession>
<name>A0A5N6KNN0_9ROSI</name>
<dbReference type="GO" id="GO:0120330">
    <property type="term" value="C:rixosome complex"/>
    <property type="evidence" value="ECO:0007669"/>
    <property type="project" value="TreeGrafter"/>
</dbReference>
<reference evidence="5 6" key="1">
    <citation type="submission" date="2019-06" db="EMBL/GenBank/DDBJ databases">
        <title>A chromosomal-level reference genome of Carpinus fangiana (Coryloideae, Betulaceae).</title>
        <authorList>
            <person name="Yang X."/>
            <person name="Wang Z."/>
            <person name="Zhang L."/>
            <person name="Hao G."/>
            <person name="Liu J."/>
            <person name="Yang Y."/>
        </authorList>
    </citation>
    <scope>NUCLEOTIDE SEQUENCE [LARGE SCALE GENOMIC DNA]</scope>
    <source>
        <strain evidence="5">Cfa_2016G</strain>
        <tissue evidence="5">Leaf</tissue>
    </source>
</reference>
<comment type="similarity">
    <text evidence="2">Belongs to the IPI1/TEX10 family.</text>
</comment>
<protein>
    <recommendedName>
        <fullName evidence="4">Pre-rRNA-processing protein Ipi1 N-terminal domain-containing protein</fullName>
    </recommendedName>
</protein>
<evidence type="ECO:0000313" key="6">
    <source>
        <dbReference type="Proteomes" id="UP000327013"/>
    </source>
</evidence>
<dbReference type="Pfam" id="PF12333">
    <property type="entry name" value="Ipi1_N"/>
    <property type="match status" value="1"/>
</dbReference>
<comment type="caution">
    <text evidence="5">The sequence shown here is derived from an EMBL/GenBank/DDBJ whole genome shotgun (WGS) entry which is preliminary data.</text>
</comment>
<evidence type="ECO:0000256" key="1">
    <source>
        <dbReference type="ARBA" id="ARBA00004123"/>
    </source>
</evidence>
<comment type="subcellular location">
    <subcellularLocation>
        <location evidence="1">Nucleus</location>
    </subcellularLocation>
</comment>
<dbReference type="EMBL" id="VIBQ01000009">
    <property type="protein sequence ID" value="KAB8336871.1"/>
    <property type="molecule type" value="Genomic_DNA"/>
</dbReference>